<dbReference type="PANTHER" id="PTHR24223:SF456">
    <property type="entry name" value="MULTIDRUG RESISTANCE-ASSOCIATED PROTEIN LETHAL(2)03659"/>
    <property type="match status" value="1"/>
</dbReference>
<dbReference type="FunFam" id="3.40.50.300:FF:000630">
    <property type="entry name" value="ATP-binding cassette (ABC) transporter, putative"/>
    <property type="match status" value="1"/>
</dbReference>
<dbReference type="PROSITE" id="PS00211">
    <property type="entry name" value="ABC_TRANSPORTER_1"/>
    <property type="match status" value="1"/>
</dbReference>
<dbReference type="SUPFAM" id="SSF90123">
    <property type="entry name" value="ABC transporter transmembrane region"/>
    <property type="match status" value="1"/>
</dbReference>
<feature type="domain" description="ABC transporter" evidence="10">
    <location>
        <begin position="237"/>
        <end position="488"/>
    </location>
</feature>
<dbReference type="PROSITE" id="PS50929">
    <property type="entry name" value="ABC_TM1F"/>
    <property type="match status" value="1"/>
</dbReference>
<gene>
    <name evidence="12" type="ORF">BDQ12DRAFT_664651</name>
</gene>
<dbReference type="InterPro" id="IPR027417">
    <property type="entry name" value="P-loop_NTPase"/>
</dbReference>
<proteinExistence type="inferred from homology"/>
<dbReference type="CDD" id="cd03244">
    <property type="entry name" value="ABCC_MRP_domain2"/>
    <property type="match status" value="1"/>
</dbReference>
<dbReference type="Gene3D" id="1.20.1560.10">
    <property type="entry name" value="ABC transporter type 1, transmembrane domain"/>
    <property type="match status" value="1"/>
</dbReference>
<dbReference type="GO" id="GO:0005524">
    <property type="term" value="F:ATP binding"/>
    <property type="evidence" value="ECO:0007669"/>
    <property type="project" value="UniProtKB-KW"/>
</dbReference>
<dbReference type="InterPro" id="IPR050173">
    <property type="entry name" value="ABC_transporter_C-like"/>
</dbReference>
<evidence type="ECO:0000256" key="9">
    <source>
        <dbReference type="SAM" id="Phobius"/>
    </source>
</evidence>
<feature type="transmembrane region" description="Helical" evidence="9">
    <location>
        <begin position="146"/>
        <end position="166"/>
    </location>
</feature>
<evidence type="ECO:0000256" key="8">
    <source>
        <dbReference type="ARBA" id="ARBA00023136"/>
    </source>
</evidence>
<evidence type="ECO:0000256" key="7">
    <source>
        <dbReference type="ARBA" id="ARBA00022989"/>
    </source>
</evidence>
<dbReference type="Proteomes" id="UP000308652">
    <property type="component" value="Unassembled WGS sequence"/>
</dbReference>
<dbReference type="InterPro" id="IPR036640">
    <property type="entry name" value="ABC1_TM_sf"/>
</dbReference>
<dbReference type="GO" id="GO:0016887">
    <property type="term" value="F:ATP hydrolysis activity"/>
    <property type="evidence" value="ECO:0007669"/>
    <property type="project" value="InterPro"/>
</dbReference>
<dbReference type="SMART" id="SM00382">
    <property type="entry name" value="AAA"/>
    <property type="match status" value="1"/>
</dbReference>
<evidence type="ECO:0000256" key="3">
    <source>
        <dbReference type="ARBA" id="ARBA00022448"/>
    </source>
</evidence>
<dbReference type="STRING" id="68775.A0A5C3M642"/>
<evidence type="ECO:0000259" key="11">
    <source>
        <dbReference type="PROSITE" id="PS50929"/>
    </source>
</evidence>
<dbReference type="Gene3D" id="3.40.50.300">
    <property type="entry name" value="P-loop containing nucleotide triphosphate hydrolases"/>
    <property type="match status" value="1"/>
</dbReference>
<evidence type="ECO:0000256" key="5">
    <source>
        <dbReference type="ARBA" id="ARBA00022741"/>
    </source>
</evidence>
<dbReference type="InterPro" id="IPR003593">
    <property type="entry name" value="AAA+_ATPase"/>
</dbReference>
<dbReference type="GO" id="GO:0016020">
    <property type="term" value="C:membrane"/>
    <property type="evidence" value="ECO:0007669"/>
    <property type="project" value="UniProtKB-SubCell"/>
</dbReference>
<feature type="transmembrane region" description="Helical" evidence="9">
    <location>
        <begin position="28"/>
        <end position="44"/>
    </location>
</feature>
<sequence length="530" mass="59321">MGRIIGVFGKDLDNFEDFVNRLAIDNQLPISLTVSNVVGAVLIITVLEHYFILVAIAISFGYQYFAAFYRASAREVKRLDSMLRSLLYSHLSESLTGNEPTIVTERISYGEIPRFVTDNQFYIDLENRALFLTVTNQRWLAIRLDFCGACLVFFVAIFAVVGVSGINAAQIGLVLTYTTSLTQLCGMLTRQTADVENYMNSVERVTHYSQSDLIEQEPPHEIPDHKPPSTWPENGTIIFENVCMRYRPGLPNVLHNISMSIHSGEKIGVVGRTGAGKSSLTLALLRMVEYNGLISIDGIDISKIGLRDLRTKVSIIPQDPIVFSGTIRTTLDPFSIYDDAKLWDALRRSYLIDTEPSEKLSISNDGNRKLQRKISLDTVIEPEGANLSVGEKSLLNLARALVRDTTVVILDEATASVDLETDKKIQQTIQTQFSGRTLICIALLDSGKIIEFDTPAKLFDMKSGIFRELCDRSSIKLEEIEKSAEHRERNSDYFIFFGAEAQSRANRGHVHMSSMIALKALWDESQDPQT</sequence>
<keyword evidence="5" id="KW-0547">Nucleotide-binding</keyword>
<evidence type="ECO:0000259" key="10">
    <source>
        <dbReference type="PROSITE" id="PS50893"/>
    </source>
</evidence>
<evidence type="ECO:0000256" key="1">
    <source>
        <dbReference type="ARBA" id="ARBA00004141"/>
    </source>
</evidence>
<dbReference type="AlphaFoldDB" id="A0A5C3M642"/>
<keyword evidence="7 9" id="KW-1133">Transmembrane helix</keyword>
<dbReference type="EMBL" id="ML213597">
    <property type="protein sequence ID" value="TFK40143.1"/>
    <property type="molecule type" value="Genomic_DNA"/>
</dbReference>
<reference evidence="12 13" key="1">
    <citation type="journal article" date="2019" name="Nat. Ecol. Evol.">
        <title>Megaphylogeny resolves global patterns of mushroom evolution.</title>
        <authorList>
            <person name="Varga T."/>
            <person name="Krizsan K."/>
            <person name="Foldi C."/>
            <person name="Dima B."/>
            <person name="Sanchez-Garcia M."/>
            <person name="Sanchez-Ramirez S."/>
            <person name="Szollosi G.J."/>
            <person name="Szarkandi J.G."/>
            <person name="Papp V."/>
            <person name="Albert L."/>
            <person name="Andreopoulos W."/>
            <person name="Angelini C."/>
            <person name="Antonin V."/>
            <person name="Barry K.W."/>
            <person name="Bougher N.L."/>
            <person name="Buchanan P."/>
            <person name="Buyck B."/>
            <person name="Bense V."/>
            <person name="Catcheside P."/>
            <person name="Chovatia M."/>
            <person name="Cooper J."/>
            <person name="Damon W."/>
            <person name="Desjardin D."/>
            <person name="Finy P."/>
            <person name="Geml J."/>
            <person name="Haridas S."/>
            <person name="Hughes K."/>
            <person name="Justo A."/>
            <person name="Karasinski D."/>
            <person name="Kautmanova I."/>
            <person name="Kiss B."/>
            <person name="Kocsube S."/>
            <person name="Kotiranta H."/>
            <person name="LaButti K.M."/>
            <person name="Lechner B.E."/>
            <person name="Liimatainen K."/>
            <person name="Lipzen A."/>
            <person name="Lukacs Z."/>
            <person name="Mihaltcheva S."/>
            <person name="Morgado L.N."/>
            <person name="Niskanen T."/>
            <person name="Noordeloos M.E."/>
            <person name="Ohm R.A."/>
            <person name="Ortiz-Santana B."/>
            <person name="Ovrebo C."/>
            <person name="Racz N."/>
            <person name="Riley R."/>
            <person name="Savchenko A."/>
            <person name="Shiryaev A."/>
            <person name="Soop K."/>
            <person name="Spirin V."/>
            <person name="Szebenyi C."/>
            <person name="Tomsovsky M."/>
            <person name="Tulloss R.E."/>
            <person name="Uehling J."/>
            <person name="Grigoriev I.V."/>
            <person name="Vagvolgyi C."/>
            <person name="Papp T."/>
            <person name="Martin F.M."/>
            <person name="Miettinen O."/>
            <person name="Hibbett D.S."/>
            <person name="Nagy L.G."/>
        </authorList>
    </citation>
    <scope>NUCLEOTIDE SEQUENCE [LARGE SCALE GENOMIC DNA]</scope>
    <source>
        <strain evidence="12 13">CBS 166.37</strain>
    </source>
</reference>
<dbReference type="SUPFAM" id="SSF52540">
    <property type="entry name" value="P-loop containing nucleoside triphosphate hydrolases"/>
    <property type="match status" value="1"/>
</dbReference>
<keyword evidence="6" id="KW-0067">ATP-binding</keyword>
<dbReference type="Pfam" id="PF00664">
    <property type="entry name" value="ABC_membrane"/>
    <property type="match status" value="1"/>
</dbReference>
<evidence type="ECO:0000256" key="6">
    <source>
        <dbReference type="ARBA" id="ARBA00022840"/>
    </source>
</evidence>
<comment type="similarity">
    <text evidence="2">Belongs to the ABC transporter superfamily. ABCC family. Conjugate transporter (TC 3.A.1.208) subfamily.</text>
</comment>
<evidence type="ECO:0000256" key="2">
    <source>
        <dbReference type="ARBA" id="ARBA00009726"/>
    </source>
</evidence>
<keyword evidence="13" id="KW-1185">Reference proteome</keyword>
<dbReference type="InterPro" id="IPR011527">
    <property type="entry name" value="ABC1_TM_dom"/>
</dbReference>
<comment type="subcellular location">
    <subcellularLocation>
        <location evidence="1">Membrane</location>
        <topology evidence="1">Multi-pass membrane protein</topology>
    </subcellularLocation>
</comment>
<organism evidence="12 13">
    <name type="scientific">Crucibulum laeve</name>
    <dbReference type="NCBI Taxonomy" id="68775"/>
    <lineage>
        <taxon>Eukaryota</taxon>
        <taxon>Fungi</taxon>
        <taxon>Dikarya</taxon>
        <taxon>Basidiomycota</taxon>
        <taxon>Agaricomycotina</taxon>
        <taxon>Agaricomycetes</taxon>
        <taxon>Agaricomycetidae</taxon>
        <taxon>Agaricales</taxon>
        <taxon>Agaricineae</taxon>
        <taxon>Nidulariaceae</taxon>
        <taxon>Crucibulum</taxon>
    </lineage>
</organism>
<keyword evidence="12" id="KW-0378">Hydrolase</keyword>
<feature type="transmembrane region" description="Helical" evidence="9">
    <location>
        <begin position="50"/>
        <end position="69"/>
    </location>
</feature>
<evidence type="ECO:0000313" key="12">
    <source>
        <dbReference type="EMBL" id="TFK40143.1"/>
    </source>
</evidence>
<dbReference type="InterPro" id="IPR003439">
    <property type="entry name" value="ABC_transporter-like_ATP-bd"/>
</dbReference>
<evidence type="ECO:0000313" key="13">
    <source>
        <dbReference type="Proteomes" id="UP000308652"/>
    </source>
</evidence>
<dbReference type="InterPro" id="IPR017871">
    <property type="entry name" value="ABC_transporter-like_CS"/>
</dbReference>
<keyword evidence="4 9" id="KW-0812">Transmembrane</keyword>
<dbReference type="PROSITE" id="PS50893">
    <property type="entry name" value="ABC_TRANSPORTER_2"/>
    <property type="match status" value="1"/>
</dbReference>
<protein>
    <submittedName>
        <fullName evidence="12">P-loop containing nucleoside triphosphate hydrolase protein</fullName>
    </submittedName>
</protein>
<accession>A0A5C3M642</accession>
<feature type="domain" description="ABC transmembrane type-1" evidence="11">
    <location>
        <begin position="1"/>
        <end position="197"/>
    </location>
</feature>
<dbReference type="OrthoDB" id="6500128at2759"/>
<keyword evidence="8 9" id="KW-0472">Membrane</keyword>
<dbReference type="PANTHER" id="PTHR24223">
    <property type="entry name" value="ATP-BINDING CASSETTE SUB-FAMILY C"/>
    <property type="match status" value="1"/>
</dbReference>
<evidence type="ECO:0000256" key="4">
    <source>
        <dbReference type="ARBA" id="ARBA00022692"/>
    </source>
</evidence>
<name>A0A5C3M642_9AGAR</name>
<dbReference type="Pfam" id="PF00005">
    <property type="entry name" value="ABC_tran"/>
    <property type="match status" value="1"/>
</dbReference>
<keyword evidence="3" id="KW-0813">Transport</keyword>
<dbReference type="GO" id="GO:0140359">
    <property type="term" value="F:ABC-type transporter activity"/>
    <property type="evidence" value="ECO:0007669"/>
    <property type="project" value="InterPro"/>
</dbReference>